<comment type="caution">
    <text evidence="1">The sequence shown here is derived from an EMBL/GenBank/DDBJ whole genome shotgun (WGS) entry which is preliminary data.</text>
</comment>
<keyword evidence="2" id="KW-1185">Reference proteome</keyword>
<evidence type="ECO:0000313" key="2">
    <source>
        <dbReference type="Proteomes" id="UP001595776"/>
    </source>
</evidence>
<reference evidence="2" key="1">
    <citation type="journal article" date="2019" name="Int. J. Syst. Evol. Microbiol.">
        <title>The Global Catalogue of Microorganisms (GCM) 10K type strain sequencing project: providing services to taxonomists for standard genome sequencing and annotation.</title>
        <authorList>
            <consortium name="The Broad Institute Genomics Platform"/>
            <consortium name="The Broad Institute Genome Sequencing Center for Infectious Disease"/>
            <person name="Wu L."/>
            <person name="Ma J."/>
        </authorList>
    </citation>
    <scope>NUCLEOTIDE SEQUENCE [LARGE SCALE GENOMIC DNA]</scope>
    <source>
        <strain evidence="2">CGMCC 1.15304</strain>
    </source>
</reference>
<gene>
    <name evidence="1" type="ORF">ACFO5Q_04405</name>
</gene>
<organism evidence="1 2">
    <name type="scientific">Kordiimonas lipolytica</name>
    <dbReference type="NCBI Taxonomy" id="1662421"/>
    <lineage>
        <taxon>Bacteria</taxon>
        <taxon>Pseudomonadati</taxon>
        <taxon>Pseudomonadota</taxon>
        <taxon>Alphaproteobacteria</taxon>
        <taxon>Kordiimonadales</taxon>
        <taxon>Kordiimonadaceae</taxon>
        <taxon>Kordiimonas</taxon>
    </lineage>
</organism>
<dbReference type="InterPro" id="IPR036890">
    <property type="entry name" value="HATPase_C_sf"/>
</dbReference>
<protein>
    <submittedName>
        <fullName evidence="1">ATP-binding protein</fullName>
    </submittedName>
</protein>
<dbReference type="GO" id="GO:0005524">
    <property type="term" value="F:ATP binding"/>
    <property type="evidence" value="ECO:0007669"/>
    <property type="project" value="UniProtKB-KW"/>
</dbReference>
<proteinExistence type="predicted"/>
<accession>A0ABV8U7A1</accession>
<sequence length="490" mass="54839">MPKVIENPPKAKPLMTGARSIGNYDLAAAISDLIDNSITAGAGTIKIQCSFNEGHPIVSVEDDGNGMSESELIEAMRPAAFDPEDKRNADDLGRFGWGLKSASLSQARKLTVLTRKNNKACGATWDLDKIENWAMTVFNDQEASEELESNNCQLARGKSGTLVLWEKCDRLSDNGKITQSDFNFLIRAAGEKLSLVFHRYLGLKDSARLKITINGRKLSASDPFFISHPATQPMPTEVIDWGAEGSMKITPFVIPHFSKLSNEEMAQAEREEGTHRNQGFYVYRNKRLIIDGTWFGVFRPGELSDLVRVRIDIPNTMDMLWKISIDKNDAKLPLALKKRLREVLRSVRTKSTRVYRHRGSRLSDRSDHPVWKRIQKNGRVRFEIDRTGPLVGTFMESLSPEEGVKFESILAVIEQSVPASQMAAGSENQDFLQIDPDRSSVSTLVNRLLPLAVEHFRGKSGNLIDLICEIDFFSDKREIVVAALKELDCG</sequence>
<dbReference type="RefSeq" id="WP_068151175.1">
    <property type="nucleotide sequence ID" value="NZ_JBHSCR010000003.1"/>
</dbReference>
<evidence type="ECO:0000313" key="1">
    <source>
        <dbReference type="EMBL" id="MFC4347077.1"/>
    </source>
</evidence>
<dbReference type="SUPFAM" id="SSF55874">
    <property type="entry name" value="ATPase domain of HSP90 chaperone/DNA topoisomerase II/histidine kinase"/>
    <property type="match status" value="1"/>
</dbReference>
<name>A0ABV8U7A1_9PROT</name>
<dbReference type="Gene3D" id="3.30.565.10">
    <property type="entry name" value="Histidine kinase-like ATPase, C-terminal domain"/>
    <property type="match status" value="1"/>
</dbReference>
<dbReference type="Proteomes" id="UP001595776">
    <property type="component" value="Unassembled WGS sequence"/>
</dbReference>
<keyword evidence="1" id="KW-0547">Nucleotide-binding</keyword>
<dbReference type="Pfam" id="PF13589">
    <property type="entry name" value="HATPase_c_3"/>
    <property type="match status" value="1"/>
</dbReference>
<dbReference type="EMBL" id="JBHSCR010000003">
    <property type="protein sequence ID" value="MFC4347077.1"/>
    <property type="molecule type" value="Genomic_DNA"/>
</dbReference>
<keyword evidence="1" id="KW-0067">ATP-binding</keyword>